<comment type="caution">
    <text evidence="1">The sequence shown here is derived from an EMBL/GenBank/DDBJ whole genome shotgun (WGS) entry which is preliminary data.</text>
</comment>
<accession>A0A7M4DR75</accession>
<dbReference type="Proteomes" id="UP000419743">
    <property type="component" value="Unassembled WGS sequence"/>
</dbReference>
<evidence type="ECO:0008006" key="3">
    <source>
        <dbReference type="Google" id="ProtNLM"/>
    </source>
</evidence>
<dbReference type="RefSeq" id="WP_156743253.1">
    <property type="nucleotide sequence ID" value="NZ_CACRYJ010000066.1"/>
</dbReference>
<evidence type="ECO:0000313" key="2">
    <source>
        <dbReference type="Proteomes" id="UP000419743"/>
    </source>
</evidence>
<dbReference type="EMBL" id="CACRYJ010000066">
    <property type="protein sequence ID" value="VZO39969.1"/>
    <property type="molecule type" value="Genomic_DNA"/>
</dbReference>
<protein>
    <recommendedName>
        <fullName evidence="3">Glycosyl transferase family 4</fullName>
    </recommendedName>
</protein>
<dbReference type="AlphaFoldDB" id="A0A7M4DR75"/>
<proteinExistence type="predicted"/>
<name>A0A7M4DR75_9MICO</name>
<reference evidence="1 2" key="1">
    <citation type="submission" date="2019-11" db="EMBL/GenBank/DDBJ databases">
        <authorList>
            <person name="Criscuolo A."/>
        </authorList>
    </citation>
    <scope>NUCLEOTIDE SEQUENCE [LARGE SCALE GENOMIC DNA]</scope>
    <source>
        <strain evidence="1">CIP111667</strain>
    </source>
</reference>
<keyword evidence="2" id="KW-1185">Reference proteome</keyword>
<sequence length="287" mass="27597">MSRLAAALLGGGLTLAASVVLREATPGGAARWQRSNYRGNTVSLLGGVATAQGAVGAALGAGGRAGAAGALAAAVGGALGAVDDLDPGAPASKGLRGHLGALARGEVTTGAIKLLGIGASAVVAAAIGTRMGERAATDPGETGTAVRAAAGRGLDVLTSGALVAGTANLINLFDLRPGRGLKAAGALAAPLALTGGPGAPLATGALAVIVASWSGDLAERTMMGDTGANALGALVGTAFALHPSRRVRGIGLGAVVAATLLSERVSFSKVIEETPVLRRVDGWGRTA</sequence>
<organism evidence="1 2">
    <name type="scientific">Occultella aeris</name>
    <dbReference type="NCBI Taxonomy" id="2761496"/>
    <lineage>
        <taxon>Bacteria</taxon>
        <taxon>Bacillati</taxon>
        <taxon>Actinomycetota</taxon>
        <taxon>Actinomycetes</taxon>
        <taxon>Micrococcales</taxon>
        <taxon>Ruaniaceae</taxon>
        <taxon>Occultella</taxon>
    </lineage>
</organism>
<gene>
    <name evidence="1" type="ORF">HALOF300_04667</name>
</gene>
<evidence type="ECO:0000313" key="1">
    <source>
        <dbReference type="EMBL" id="VZO39969.1"/>
    </source>
</evidence>